<dbReference type="KEGG" id="xba:C7S18_20875"/>
<reference evidence="1 2" key="1">
    <citation type="submission" date="2018-03" db="EMBL/GenBank/DDBJ databases">
        <title>Ahniella affigens gen. nov., sp. nov., a gammaproteobacterium isolated from sandy soil near a stream.</title>
        <authorList>
            <person name="Ko Y."/>
            <person name="Kim J.-H."/>
        </authorList>
    </citation>
    <scope>NUCLEOTIDE SEQUENCE [LARGE SCALE GENOMIC DNA]</scope>
    <source>
        <strain evidence="1 2">D13</strain>
    </source>
</reference>
<dbReference type="InterPro" id="IPR021725">
    <property type="entry name" value="Cdd1"/>
</dbReference>
<dbReference type="Pfam" id="PF11731">
    <property type="entry name" value="Cdd1"/>
    <property type="match status" value="1"/>
</dbReference>
<protein>
    <submittedName>
        <fullName evidence="1">Mitomycin resistance protein mcrB</fullName>
    </submittedName>
</protein>
<dbReference type="Gene3D" id="1.10.150.20">
    <property type="entry name" value="5' to 3' exonuclease, C-terminal subdomain"/>
    <property type="match status" value="1"/>
</dbReference>
<gene>
    <name evidence="1" type="ORF">C7S18_20875</name>
</gene>
<dbReference type="AlphaFoldDB" id="A0A2P1PX97"/>
<dbReference type="RefSeq" id="WP_106893391.1">
    <property type="nucleotide sequence ID" value="NZ_CP027860.1"/>
</dbReference>
<accession>A0A2P1PX97</accession>
<keyword evidence="2" id="KW-1185">Reference proteome</keyword>
<name>A0A2P1PX97_9GAMM</name>
<dbReference type="EMBL" id="CP027860">
    <property type="protein sequence ID" value="AVP99473.1"/>
    <property type="molecule type" value="Genomic_DNA"/>
</dbReference>
<sequence length="106" mass="12223">MRNVLLPETPPPTRLADLRNIGAAMLKDFAVLGIQSVAELARADADTLYWQLQERTQIRHDPCVWDTFRAAIHQAQTGEALNWWRFTPERKARQQAGQFPRWPDQG</sequence>
<proteinExistence type="predicted"/>
<evidence type="ECO:0000313" key="1">
    <source>
        <dbReference type="EMBL" id="AVP99473.1"/>
    </source>
</evidence>
<organism evidence="1 2">
    <name type="scientific">Ahniella affigens</name>
    <dbReference type="NCBI Taxonomy" id="2021234"/>
    <lineage>
        <taxon>Bacteria</taxon>
        <taxon>Pseudomonadati</taxon>
        <taxon>Pseudomonadota</taxon>
        <taxon>Gammaproteobacteria</taxon>
        <taxon>Lysobacterales</taxon>
        <taxon>Rhodanobacteraceae</taxon>
        <taxon>Ahniella</taxon>
    </lineage>
</organism>
<evidence type="ECO:0000313" key="2">
    <source>
        <dbReference type="Proteomes" id="UP000241074"/>
    </source>
</evidence>
<reference evidence="1 2" key="2">
    <citation type="submission" date="2018-03" db="EMBL/GenBank/DDBJ databases">
        <authorList>
            <person name="Keele B.F."/>
        </authorList>
    </citation>
    <scope>NUCLEOTIDE SEQUENCE [LARGE SCALE GENOMIC DNA]</scope>
    <source>
        <strain evidence="1 2">D13</strain>
    </source>
</reference>
<dbReference type="Proteomes" id="UP000241074">
    <property type="component" value="Chromosome"/>
</dbReference>
<dbReference type="OrthoDB" id="7173324at2"/>